<dbReference type="EMBL" id="QKUF01000037">
    <property type="protein sequence ID" value="PZW21067.1"/>
    <property type="molecule type" value="Genomic_DNA"/>
</dbReference>
<dbReference type="PROSITE" id="PS50263">
    <property type="entry name" value="CN_HYDROLASE"/>
    <property type="match status" value="1"/>
</dbReference>
<dbReference type="InterPro" id="IPR003010">
    <property type="entry name" value="C-N_Hydrolase"/>
</dbReference>
<feature type="domain" description="CN hydrolase" evidence="2">
    <location>
        <begin position="3"/>
        <end position="262"/>
    </location>
</feature>
<proteinExistence type="predicted"/>
<dbReference type="GO" id="GO:0016811">
    <property type="term" value="F:hydrolase activity, acting on carbon-nitrogen (but not peptide) bonds, in linear amides"/>
    <property type="evidence" value="ECO:0007669"/>
    <property type="project" value="TreeGrafter"/>
</dbReference>
<accession>A0A326TW19</accession>
<dbReference type="InterPro" id="IPR050345">
    <property type="entry name" value="Aliph_Amidase/BUP"/>
</dbReference>
<evidence type="ECO:0000313" key="3">
    <source>
        <dbReference type="EMBL" id="PZW21067.1"/>
    </source>
</evidence>
<dbReference type="CDD" id="cd07197">
    <property type="entry name" value="nitrilase"/>
    <property type="match status" value="1"/>
</dbReference>
<dbReference type="Gene3D" id="3.60.110.10">
    <property type="entry name" value="Carbon-nitrogen hydrolase"/>
    <property type="match status" value="1"/>
</dbReference>
<dbReference type="SUPFAM" id="SSF56317">
    <property type="entry name" value="Carbon-nitrogen hydrolase"/>
    <property type="match status" value="1"/>
</dbReference>
<gene>
    <name evidence="3" type="ORF">EI42_05722</name>
</gene>
<protein>
    <submittedName>
        <fullName evidence="3">Putative amidohydrolase</fullName>
    </submittedName>
</protein>
<dbReference type="Pfam" id="PF00795">
    <property type="entry name" value="CN_hydrolase"/>
    <property type="match status" value="1"/>
</dbReference>
<dbReference type="InterPro" id="IPR036526">
    <property type="entry name" value="C-N_Hydrolase_sf"/>
</dbReference>
<keyword evidence="1 3" id="KW-0378">Hydrolase</keyword>
<keyword evidence="4" id="KW-1185">Reference proteome</keyword>
<evidence type="ECO:0000313" key="4">
    <source>
        <dbReference type="Proteomes" id="UP000248806"/>
    </source>
</evidence>
<dbReference type="RefSeq" id="WP_170142971.1">
    <property type="nucleotide sequence ID" value="NZ_BIFX01000001.1"/>
</dbReference>
<evidence type="ECO:0000256" key="1">
    <source>
        <dbReference type="ARBA" id="ARBA00022801"/>
    </source>
</evidence>
<organism evidence="3 4">
    <name type="scientific">Thermosporothrix hazakensis</name>
    <dbReference type="NCBI Taxonomy" id="644383"/>
    <lineage>
        <taxon>Bacteria</taxon>
        <taxon>Bacillati</taxon>
        <taxon>Chloroflexota</taxon>
        <taxon>Ktedonobacteria</taxon>
        <taxon>Ktedonobacterales</taxon>
        <taxon>Thermosporotrichaceae</taxon>
        <taxon>Thermosporothrix</taxon>
    </lineage>
</organism>
<dbReference type="Proteomes" id="UP000248806">
    <property type="component" value="Unassembled WGS sequence"/>
</dbReference>
<comment type="caution">
    <text evidence="3">The sequence shown here is derived from an EMBL/GenBank/DDBJ whole genome shotgun (WGS) entry which is preliminary data.</text>
</comment>
<dbReference type="AlphaFoldDB" id="A0A326TW19"/>
<evidence type="ECO:0000259" key="2">
    <source>
        <dbReference type="PROSITE" id="PS50263"/>
    </source>
</evidence>
<name>A0A326TW19_THEHA</name>
<reference evidence="3 4" key="1">
    <citation type="submission" date="2018-06" db="EMBL/GenBank/DDBJ databases">
        <title>Genomic Encyclopedia of Archaeal and Bacterial Type Strains, Phase II (KMG-II): from individual species to whole genera.</title>
        <authorList>
            <person name="Goeker M."/>
        </authorList>
    </citation>
    <scope>NUCLEOTIDE SEQUENCE [LARGE SCALE GENOMIC DNA]</scope>
    <source>
        <strain evidence="3 4">ATCC BAA-1881</strain>
    </source>
</reference>
<sequence length="272" mass="31134">MEITFAVVQFEVAQFQPEVNLEKAERFIQQAVNAGAQIIVFPEDFVTGPVVGRFEYVDREGRYRRHFQDLASRCRIDIVPGSIIEGDEQGLFNTTYYIDRAGAIRGRYRKVNLWLPERSYIAAGAEFPVFETAYGRVGLQICWDLNFPEGFRQMARQGVEIVICPSYWCFEDAGVGLRHNPQSEVEMVNALCVARAFENEIVLVYANAAGEVQWEHGRERLIGQSQITVPFKGRLNALAHTHEGMFLQRVDTALLHDAELAYEIRKDLRERL</sequence>
<dbReference type="PANTHER" id="PTHR43674:SF16">
    <property type="entry name" value="CARBON-NITROGEN FAMILY, PUTATIVE (AFU_ORTHOLOGUE AFUA_5G02350)-RELATED"/>
    <property type="match status" value="1"/>
</dbReference>
<dbReference type="PANTHER" id="PTHR43674">
    <property type="entry name" value="NITRILASE C965.09-RELATED"/>
    <property type="match status" value="1"/>
</dbReference>